<feature type="binding site" evidence="5">
    <location>
        <position position="75"/>
    </location>
    <ligand>
        <name>phosphate</name>
        <dbReference type="ChEBI" id="CHEBI:43474"/>
    </ligand>
</feature>
<dbReference type="SUPFAM" id="SSF53850">
    <property type="entry name" value="Periplasmic binding protein-like II"/>
    <property type="match status" value="1"/>
</dbReference>
<dbReference type="PIRSF" id="PIRSF002756">
    <property type="entry name" value="PstS"/>
    <property type="match status" value="1"/>
</dbReference>
<keyword evidence="2 4" id="KW-0813">Transport</keyword>
<feature type="binding site" evidence="5">
    <location>
        <begin position="45"/>
        <end position="47"/>
    </location>
    <ligand>
        <name>phosphate</name>
        <dbReference type="ChEBI" id="CHEBI:43474"/>
    </ligand>
</feature>
<dbReference type="InterPro" id="IPR005673">
    <property type="entry name" value="ABC_phos-bd_PstS"/>
</dbReference>
<keyword evidence="3 4" id="KW-0592">Phosphate transport</keyword>
<feature type="binding site" evidence="5">
    <location>
        <begin position="181"/>
        <end position="183"/>
    </location>
    <ligand>
        <name>phosphate</name>
        <dbReference type="ChEBI" id="CHEBI:43474"/>
    </ligand>
</feature>
<proteinExistence type="inferred from homology"/>
<keyword evidence="6" id="KW-0732">Signal</keyword>
<dbReference type="GO" id="GO:0043190">
    <property type="term" value="C:ATP-binding cassette (ABC) transporter complex"/>
    <property type="evidence" value="ECO:0007669"/>
    <property type="project" value="InterPro"/>
</dbReference>
<dbReference type="PANTHER" id="PTHR42996:SF1">
    <property type="entry name" value="PHOSPHATE-BINDING PROTEIN PSTS"/>
    <property type="match status" value="1"/>
</dbReference>
<dbReference type="AlphaFoldDB" id="A0A7Z0WLX5"/>
<accession>A0A7Z0WLX5</accession>
<dbReference type="InterPro" id="IPR050962">
    <property type="entry name" value="Phosphate-bind_PstS"/>
</dbReference>
<comment type="similarity">
    <text evidence="1 4">Belongs to the PstS family.</text>
</comment>
<feature type="binding site" evidence="5">
    <location>
        <position position="93"/>
    </location>
    <ligand>
        <name>phosphate</name>
        <dbReference type="ChEBI" id="CHEBI:43474"/>
    </ligand>
</feature>
<dbReference type="PANTHER" id="PTHR42996">
    <property type="entry name" value="PHOSPHATE-BINDING PROTEIN PSTS"/>
    <property type="match status" value="1"/>
</dbReference>
<evidence type="ECO:0000313" key="8">
    <source>
        <dbReference type="EMBL" id="OLF09708.1"/>
    </source>
</evidence>
<dbReference type="GO" id="GO:0042301">
    <property type="term" value="F:phosphate ion binding"/>
    <property type="evidence" value="ECO:0007669"/>
    <property type="project" value="InterPro"/>
</dbReference>
<feature type="chain" id="PRO_5039709343" description="Phosphate-binding protein" evidence="6">
    <location>
        <begin position="24"/>
        <end position="358"/>
    </location>
</feature>
<evidence type="ECO:0000259" key="7">
    <source>
        <dbReference type="Pfam" id="PF12849"/>
    </source>
</evidence>
<gene>
    <name evidence="8" type="ORF">BLA60_18130</name>
</gene>
<evidence type="ECO:0000256" key="2">
    <source>
        <dbReference type="ARBA" id="ARBA00022448"/>
    </source>
</evidence>
<evidence type="ECO:0000256" key="1">
    <source>
        <dbReference type="ARBA" id="ARBA00008725"/>
    </source>
</evidence>
<dbReference type="RefSeq" id="WP_075134099.1">
    <property type="nucleotide sequence ID" value="NZ_MSIF01000008.1"/>
</dbReference>
<dbReference type="EMBL" id="MSIF01000008">
    <property type="protein sequence ID" value="OLF09708.1"/>
    <property type="molecule type" value="Genomic_DNA"/>
</dbReference>
<evidence type="ECO:0000313" key="9">
    <source>
        <dbReference type="Proteomes" id="UP000185696"/>
    </source>
</evidence>
<evidence type="ECO:0000256" key="3">
    <source>
        <dbReference type="ARBA" id="ARBA00022592"/>
    </source>
</evidence>
<reference evidence="8 9" key="1">
    <citation type="submission" date="2016-12" db="EMBL/GenBank/DDBJ databases">
        <title>The draft genome sequence of Actinophytocola xinjiangensis.</title>
        <authorList>
            <person name="Wang W."/>
            <person name="Yuan L."/>
        </authorList>
    </citation>
    <scope>NUCLEOTIDE SEQUENCE [LARGE SCALE GENOMIC DNA]</scope>
    <source>
        <strain evidence="8 9">CGMCC 4.4663</strain>
    </source>
</reference>
<name>A0A7Z0WLX5_9PSEU</name>
<keyword evidence="9" id="KW-1185">Reference proteome</keyword>
<dbReference type="Proteomes" id="UP000185696">
    <property type="component" value="Unassembled WGS sequence"/>
</dbReference>
<evidence type="ECO:0000256" key="4">
    <source>
        <dbReference type="PIRNR" id="PIRNR002756"/>
    </source>
</evidence>
<organism evidence="8 9">
    <name type="scientific">Actinophytocola xinjiangensis</name>
    <dbReference type="NCBI Taxonomy" id="485602"/>
    <lineage>
        <taxon>Bacteria</taxon>
        <taxon>Bacillati</taxon>
        <taxon>Actinomycetota</taxon>
        <taxon>Actinomycetes</taxon>
        <taxon>Pseudonocardiales</taxon>
        <taxon>Pseudonocardiaceae</taxon>
    </lineage>
</organism>
<sequence length="358" mass="36123">MRLRVLPAVLSAAVLAGCGAAPAPVGGGADSPVRCASGSVTAEGSTAQANAINTWITTFQAACPDATVEYRSSGSGAGLRAFIAGTSDFAGSDAELAAADQPAADARCATGPAIHLPMVVGPIALAYTVAGVEDLRLSPPTIAGIFSGRVTRWNDPAIAGDNPDAALPPTAIRTIHRADGSGTTDSFTRYLTATAAGDWPFGSGTAWPAPGGTAEKGNGGVAAAVAETNGSIGYLEGSYAQALNLRTARIGNQAGEFVELSAEAGALAVADADVAGTGNDLRLRIAYTSEAAGVYPIVLVTYEVVCERGTRSESLDLVKAFLRYAAGEDGQRAASRLGYSPLPERIRTRVVAAVDALA</sequence>
<evidence type="ECO:0000256" key="5">
    <source>
        <dbReference type="PIRSR" id="PIRSR002756-1"/>
    </source>
</evidence>
<dbReference type="Pfam" id="PF12849">
    <property type="entry name" value="PBP_like_2"/>
    <property type="match status" value="1"/>
</dbReference>
<protein>
    <recommendedName>
        <fullName evidence="4">Phosphate-binding protein</fullName>
    </recommendedName>
</protein>
<dbReference type="PROSITE" id="PS51257">
    <property type="entry name" value="PROKAR_LIPOPROTEIN"/>
    <property type="match status" value="1"/>
</dbReference>
<dbReference type="CDD" id="cd13565">
    <property type="entry name" value="PBP2_PstS"/>
    <property type="match status" value="1"/>
</dbReference>
<dbReference type="OrthoDB" id="9801510at2"/>
<dbReference type="Gene3D" id="3.40.190.10">
    <property type="entry name" value="Periplasmic binding protein-like II"/>
    <property type="match status" value="2"/>
</dbReference>
<comment type="caution">
    <text evidence="8">The sequence shown here is derived from an EMBL/GenBank/DDBJ whole genome shotgun (WGS) entry which is preliminary data.</text>
</comment>
<evidence type="ECO:0000256" key="6">
    <source>
        <dbReference type="SAM" id="SignalP"/>
    </source>
</evidence>
<dbReference type="NCBIfam" id="TIGR00975">
    <property type="entry name" value="3a0107s03"/>
    <property type="match status" value="1"/>
</dbReference>
<dbReference type="GO" id="GO:0035435">
    <property type="term" value="P:phosphate ion transmembrane transport"/>
    <property type="evidence" value="ECO:0007669"/>
    <property type="project" value="InterPro"/>
</dbReference>
<feature type="signal peptide" evidence="6">
    <location>
        <begin position="1"/>
        <end position="23"/>
    </location>
</feature>
<dbReference type="InterPro" id="IPR024370">
    <property type="entry name" value="PBP_domain"/>
</dbReference>
<feature type="domain" description="PBP" evidence="7">
    <location>
        <begin position="34"/>
        <end position="327"/>
    </location>
</feature>